<dbReference type="Proteomes" id="UP000004509">
    <property type="component" value="Unassembled WGS sequence"/>
</dbReference>
<dbReference type="AlphaFoldDB" id="C8PT09"/>
<protein>
    <submittedName>
        <fullName evidence="1">Uncharacterized protein</fullName>
    </submittedName>
</protein>
<organism evidence="1 2">
    <name type="scientific">Treponema vincentii ATCC 35580</name>
    <dbReference type="NCBI Taxonomy" id="596324"/>
    <lineage>
        <taxon>Bacteria</taxon>
        <taxon>Pseudomonadati</taxon>
        <taxon>Spirochaetota</taxon>
        <taxon>Spirochaetia</taxon>
        <taxon>Spirochaetales</taxon>
        <taxon>Treponemataceae</taxon>
        <taxon>Treponema</taxon>
    </lineage>
</organism>
<dbReference type="GeneID" id="301460627"/>
<evidence type="ECO:0000313" key="1">
    <source>
        <dbReference type="EMBL" id="EEV19444.1"/>
    </source>
</evidence>
<comment type="caution">
    <text evidence="1">The sequence shown here is derived from an EMBL/GenBank/DDBJ whole genome shotgun (WGS) entry which is preliminary data.</text>
</comment>
<gene>
    <name evidence="1" type="ORF">TREVI0001_2245</name>
</gene>
<name>C8PT09_9SPIR</name>
<dbReference type="eggNOG" id="ENOG5031CUY">
    <property type="taxonomic scope" value="Bacteria"/>
</dbReference>
<accession>C8PT09</accession>
<evidence type="ECO:0000313" key="2">
    <source>
        <dbReference type="Proteomes" id="UP000004509"/>
    </source>
</evidence>
<dbReference type="STRING" id="596324.TREVI0001_2245"/>
<proteinExistence type="predicted"/>
<sequence>MKCRFCDKDIKPAGHNLVTAADGDIVCTKNPTKKHVAVYDGVHCIHCGRQANLLGDRIVTSAGISCPASPSGRHVIK</sequence>
<dbReference type="RefSeq" id="WP_006189760.1">
    <property type="nucleotide sequence ID" value="NZ_ACYH01000058.1"/>
</dbReference>
<dbReference type="OrthoDB" id="361388at2"/>
<dbReference type="EMBL" id="ACYH01000058">
    <property type="protein sequence ID" value="EEV19444.1"/>
    <property type="molecule type" value="Genomic_DNA"/>
</dbReference>
<reference evidence="1 2" key="1">
    <citation type="submission" date="2009-07" db="EMBL/GenBank/DDBJ databases">
        <authorList>
            <person name="Madupu R."/>
            <person name="Sebastian Y."/>
            <person name="Durkin A.S."/>
            <person name="Torralba M."/>
            <person name="Methe B."/>
            <person name="Sutton G.G."/>
            <person name="Strausberg R.L."/>
            <person name="Nelson K.E."/>
        </authorList>
    </citation>
    <scope>NUCLEOTIDE SEQUENCE [LARGE SCALE GENOMIC DNA]</scope>
    <source>
        <strain evidence="1 2">ATCC 35580</strain>
    </source>
</reference>